<name>A0A0R2HBR7_9FIRM</name>
<feature type="transmembrane region" description="Helical" evidence="6">
    <location>
        <begin position="48"/>
        <end position="68"/>
    </location>
</feature>
<dbReference type="EMBL" id="JQBL01000009">
    <property type="protein sequence ID" value="KRN50433.1"/>
    <property type="molecule type" value="Genomic_DNA"/>
</dbReference>
<proteinExistence type="predicted"/>
<dbReference type="GO" id="GO:0005886">
    <property type="term" value="C:plasma membrane"/>
    <property type="evidence" value="ECO:0007669"/>
    <property type="project" value="UniProtKB-SubCell"/>
</dbReference>
<feature type="transmembrane region" description="Helical" evidence="6">
    <location>
        <begin position="399"/>
        <end position="424"/>
    </location>
</feature>
<keyword evidence="3 6" id="KW-0812">Transmembrane</keyword>
<dbReference type="PATRIC" id="fig|1410657.5.peg.2150"/>
<evidence type="ECO:0000256" key="5">
    <source>
        <dbReference type="ARBA" id="ARBA00023136"/>
    </source>
</evidence>
<evidence type="ECO:0000256" key="6">
    <source>
        <dbReference type="SAM" id="Phobius"/>
    </source>
</evidence>
<dbReference type="AlphaFoldDB" id="A0A0R2HBR7"/>
<dbReference type="Proteomes" id="UP000051841">
    <property type="component" value="Unassembled WGS sequence"/>
</dbReference>
<dbReference type="Pfam" id="PF01943">
    <property type="entry name" value="Polysacc_synt"/>
    <property type="match status" value="1"/>
</dbReference>
<dbReference type="RefSeq" id="WP_031589052.1">
    <property type="nucleotide sequence ID" value="NZ_JNKN01000009.1"/>
</dbReference>
<evidence type="ECO:0000313" key="8">
    <source>
        <dbReference type="Proteomes" id="UP000051841"/>
    </source>
</evidence>
<dbReference type="InterPro" id="IPR002797">
    <property type="entry name" value="Polysacc_synth"/>
</dbReference>
<evidence type="ECO:0000256" key="2">
    <source>
        <dbReference type="ARBA" id="ARBA00022475"/>
    </source>
</evidence>
<gene>
    <name evidence="7" type="ORF">IV49_GL002081</name>
</gene>
<feature type="transmembrane region" description="Helical" evidence="6">
    <location>
        <begin position="341"/>
        <end position="364"/>
    </location>
</feature>
<evidence type="ECO:0000256" key="1">
    <source>
        <dbReference type="ARBA" id="ARBA00004651"/>
    </source>
</evidence>
<evidence type="ECO:0000256" key="3">
    <source>
        <dbReference type="ARBA" id="ARBA00022692"/>
    </source>
</evidence>
<dbReference type="PANTHER" id="PTHR30250">
    <property type="entry name" value="PST FAMILY PREDICTED COLANIC ACID TRANSPORTER"/>
    <property type="match status" value="1"/>
</dbReference>
<feature type="transmembrane region" description="Helical" evidence="6">
    <location>
        <begin position="248"/>
        <end position="265"/>
    </location>
</feature>
<evidence type="ECO:0000256" key="4">
    <source>
        <dbReference type="ARBA" id="ARBA00022989"/>
    </source>
</evidence>
<feature type="transmembrane region" description="Helical" evidence="6">
    <location>
        <begin position="89"/>
        <end position="106"/>
    </location>
</feature>
<feature type="transmembrane region" description="Helical" evidence="6">
    <location>
        <begin position="225"/>
        <end position="242"/>
    </location>
</feature>
<organism evidence="7 8">
    <name type="scientific">Kandleria vitulina DSM 20405</name>
    <dbReference type="NCBI Taxonomy" id="1410657"/>
    <lineage>
        <taxon>Bacteria</taxon>
        <taxon>Bacillati</taxon>
        <taxon>Bacillota</taxon>
        <taxon>Erysipelotrichia</taxon>
        <taxon>Erysipelotrichales</taxon>
        <taxon>Coprobacillaceae</taxon>
        <taxon>Kandleria</taxon>
    </lineage>
</organism>
<feature type="transmembrane region" description="Helical" evidence="6">
    <location>
        <begin position="462"/>
        <end position="484"/>
    </location>
</feature>
<protein>
    <submittedName>
        <fullName evidence="7">Uncharacterized protein</fullName>
    </submittedName>
</protein>
<sequence>MKNERKKGAVLSYISIFINMLITLLYTPFMLKTIGQSEYGLYSMVSSIMQYLAVFDFGFGNAIIVFASKCRAKNDEEGEYKIYSIFSKVYKIISFITLFLCIIIYFNIQNIFGSAMTAFEIERCKIMVIILTINLCINFPMSLYDSIITINEKFVFQRSLTIARIISNPIIMLPLLILGYKSIAMTMVVAFINIVCNIIDYIYCRKKLNYKSKKYNFDWELFKTMFSYSFFIFVASVVDKLNWSTDQIILGSVCSTVAISIYTVATSFNNLFINFSGAINGVLLPKISKLVTTNNKPSVITQEFIKVGRIQFYVVFLMLTGLIIFGKDFIVLWVGEEYINSYYVALLLIVPLTIPLIQNLGLTILQAQNKYKFKSFVTFIMALINIIISIPLAKKFGPIGSALGTCISLVIVNIIIMNVYYYKIIKIDVITFWKNIFRLIIPLFIPIVMIALLKHYVFTRNYLYIVVYAGIYSAMYFVIAYLFCFNNYEKDILLNINRKLKKVLR</sequence>
<comment type="caution">
    <text evidence="7">The sequence shown here is derived from an EMBL/GenBank/DDBJ whole genome shotgun (WGS) entry which is preliminary data.</text>
</comment>
<keyword evidence="5 6" id="KW-0472">Membrane</keyword>
<reference evidence="7 8" key="1">
    <citation type="journal article" date="2015" name="Genome Announc.">
        <title>Expanding the biotechnology potential of lactobacilli through comparative genomics of 213 strains and associated genera.</title>
        <authorList>
            <person name="Sun Z."/>
            <person name="Harris H.M."/>
            <person name="McCann A."/>
            <person name="Guo C."/>
            <person name="Argimon S."/>
            <person name="Zhang W."/>
            <person name="Yang X."/>
            <person name="Jeffery I.B."/>
            <person name="Cooney J.C."/>
            <person name="Kagawa T.F."/>
            <person name="Liu W."/>
            <person name="Song Y."/>
            <person name="Salvetti E."/>
            <person name="Wrobel A."/>
            <person name="Rasinkangas P."/>
            <person name="Parkhill J."/>
            <person name="Rea M.C."/>
            <person name="O'Sullivan O."/>
            <person name="Ritari J."/>
            <person name="Douillard F.P."/>
            <person name="Paul Ross R."/>
            <person name="Yang R."/>
            <person name="Briner A.E."/>
            <person name="Felis G.E."/>
            <person name="de Vos W.M."/>
            <person name="Barrangou R."/>
            <person name="Klaenhammer T.R."/>
            <person name="Caufield P.W."/>
            <person name="Cui Y."/>
            <person name="Zhang H."/>
            <person name="O'Toole P.W."/>
        </authorList>
    </citation>
    <scope>NUCLEOTIDE SEQUENCE [LARGE SCALE GENOMIC DNA]</scope>
    <source>
        <strain evidence="7 8">DSM 20405</strain>
    </source>
</reference>
<evidence type="ECO:0000313" key="7">
    <source>
        <dbReference type="EMBL" id="KRN50433.1"/>
    </source>
</evidence>
<accession>A0A0R2HBR7</accession>
<feature type="transmembrane region" description="Helical" evidence="6">
    <location>
        <begin position="159"/>
        <end position="177"/>
    </location>
</feature>
<feature type="transmembrane region" description="Helical" evidence="6">
    <location>
        <begin position="126"/>
        <end position="147"/>
    </location>
</feature>
<feature type="transmembrane region" description="Helical" evidence="6">
    <location>
        <begin position="436"/>
        <end position="456"/>
    </location>
</feature>
<keyword evidence="4 6" id="KW-1133">Transmembrane helix</keyword>
<feature type="transmembrane region" description="Helical" evidence="6">
    <location>
        <begin position="9"/>
        <end position="28"/>
    </location>
</feature>
<keyword evidence="8" id="KW-1185">Reference proteome</keyword>
<dbReference type="PANTHER" id="PTHR30250:SF26">
    <property type="entry name" value="PSMA PROTEIN"/>
    <property type="match status" value="1"/>
</dbReference>
<keyword evidence="2" id="KW-1003">Cell membrane</keyword>
<dbReference type="InterPro" id="IPR050833">
    <property type="entry name" value="Poly_Biosynth_Transport"/>
</dbReference>
<feature type="transmembrane region" description="Helical" evidence="6">
    <location>
        <begin position="376"/>
        <end position="393"/>
    </location>
</feature>
<comment type="subcellular location">
    <subcellularLocation>
        <location evidence="1">Cell membrane</location>
        <topology evidence="1">Multi-pass membrane protein</topology>
    </subcellularLocation>
</comment>
<feature type="transmembrane region" description="Helical" evidence="6">
    <location>
        <begin position="183"/>
        <end position="204"/>
    </location>
</feature>
<feature type="transmembrane region" description="Helical" evidence="6">
    <location>
        <begin position="312"/>
        <end position="335"/>
    </location>
</feature>